<dbReference type="Pfam" id="PF07715">
    <property type="entry name" value="Plug"/>
    <property type="match status" value="1"/>
</dbReference>
<keyword evidence="2 8" id="KW-0813">Transport</keyword>
<dbReference type="GO" id="GO:0044718">
    <property type="term" value="P:siderophore transmembrane transport"/>
    <property type="evidence" value="ECO:0007669"/>
    <property type="project" value="TreeGrafter"/>
</dbReference>
<evidence type="ECO:0000259" key="11">
    <source>
        <dbReference type="Pfam" id="PF00593"/>
    </source>
</evidence>
<evidence type="ECO:0000256" key="1">
    <source>
        <dbReference type="ARBA" id="ARBA00004571"/>
    </source>
</evidence>
<evidence type="ECO:0000259" key="12">
    <source>
        <dbReference type="Pfam" id="PF07715"/>
    </source>
</evidence>
<dbReference type="RefSeq" id="WP_074873394.1">
    <property type="nucleotide sequence ID" value="NZ_FNTF01000002.1"/>
</dbReference>
<dbReference type="Gene3D" id="2.40.170.20">
    <property type="entry name" value="TonB-dependent receptor, beta-barrel domain"/>
    <property type="match status" value="1"/>
</dbReference>
<proteinExistence type="inferred from homology"/>
<dbReference type="CDD" id="cd01347">
    <property type="entry name" value="ligand_gated_channel"/>
    <property type="match status" value="1"/>
</dbReference>
<evidence type="ECO:0000256" key="5">
    <source>
        <dbReference type="ARBA" id="ARBA00023077"/>
    </source>
</evidence>
<gene>
    <name evidence="13" type="ORF">SAMN04490185_1662</name>
</gene>
<dbReference type="InterPro" id="IPR036942">
    <property type="entry name" value="Beta-barrel_TonB_sf"/>
</dbReference>
<keyword evidence="5 9" id="KW-0798">TonB box</keyword>
<dbReference type="InterPro" id="IPR000531">
    <property type="entry name" value="Beta-barrel_TonB"/>
</dbReference>
<dbReference type="Gene3D" id="2.170.130.10">
    <property type="entry name" value="TonB-dependent receptor, plug domain"/>
    <property type="match status" value="1"/>
</dbReference>
<dbReference type="Proteomes" id="UP000183114">
    <property type="component" value="Unassembled WGS sequence"/>
</dbReference>
<evidence type="ECO:0000256" key="7">
    <source>
        <dbReference type="ARBA" id="ARBA00023237"/>
    </source>
</evidence>
<protein>
    <submittedName>
        <fullName evidence="13">Iron complex outermembrane recepter protein</fullName>
    </submittedName>
</protein>
<organism evidence="13 14">
    <name type="scientific">Pseudomonas frederiksbergensis</name>
    <dbReference type="NCBI Taxonomy" id="104087"/>
    <lineage>
        <taxon>Bacteria</taxon>
        <taxon>Pseudomonadati</taxon>
        <taxon>Pseudomonadota</taxon>
        <taxon>Gammaproteobacteria</taxon>
        <taxon>Pseudomonadales</taxon>
        <taxon>Pseudomonadaceae</taxon>
        <taxon>Pseudomonas</taxon>
    </lineage>
</organism>
<dbReference type="SUPFAM" id="SSF56935">
    <property type="entry name" value="Porins"/>
    <property type="match status" value="1"/>
</dbReference>
<keyword evidence="6 8" id="KW-0472">Membrane</keyword>
<comment type="subcellular location">
    <subcellularLocation>
        <location evidence="1 8">Cell outer membrane</location>
        <topology evidence="1 8">Multi-pass membrane protein</topology>
    </subcellularLocation>
</comment>
<evidence type="ECO:0000256" key="6">
    <source>
        <dbReference type="ARBA" id="ARBA00023136"/>
    </source>
</evidence>
<dbReference type="InterPro" id="IPR039426">
    <property type="entry name" value="TonB-dep_rcpt-like"/>
</dbReference>
<dbReference type="Pfam" id="PF00593">
    <property type="entry name" value="TonB_dep_Rec_b-barrel"/>
    <property type="match status" value="1"/>
</dbReference>
<feature type="region of interest" description="Disordered" evidence="10">
    <location>
        <begin position="422"/>
        <end position="441"/>
    </location>
</feature>
<dbReference type="GO" id="GO:0015344">
    <property type="term" value="F:siderophore uptake transmembrane transporter activity"/>
    <property type="evidence" value="ECO:0007669"/>
    <property type="project" value="TreeGrafter"/>
</dbReference>
<accession>A0A1H4TKX0</accession>
<keyword evidence="3 8" id="KW-1134">Transmembrane beta strand</keyword>
<dbReference type="PANTHER" id="PTHR30069">
    <property type="entry name" value="TONB-DEPENDENT OUTER MEMBRANE RECEPTOR"/>
    <property type="match status" value="1"/>
</dbReference>
<evidence type="ECO:0000256" key="2">
    <source>
        <dbReference type="ARBA" id="ARBA00022448"/>
    </source>
</evidence>
<evidence type="ECO:0000313" key="14">
    <source>
        <dbReference type="Proteomes" id="UP000183114"/>
    </source>
</evidence>
<dbReference type="PROSITE" id="PS52016">
    <property type="entry name" value="TONB_DEPENDENT_REC_3"/>
    <property type="match status" value="1"/>
</dbReference>
<dbReference type="PANTHER" id="PTHR30069:SF49">
    <property type="entry name" value="OUTER MEMBRANE PROTEIN C"/>
    <property type="match status" value="1"/>
</dbReference>
<dbReference type="EMBL" id="FNTF01000002">
    <property type="protein sequence ID" value="SEC57057.1"/>
    <property type="molecule type" value="Genomic_DNA"/>
</dbReference>
<reference evidence="13 14" key="1">
    <citation type="submission" date="2016-10" db="EMBL/GenBank/DDBJ databases">
        <authorList>
            <person name="de Groot N.N."/>
        </authorList>
    </citation>
    <scope>NUCLEOTIDE SEQUENCE [LARGE SCALE GENOMIC DNA]</scope>
    <source>
        <strain evidence="13 14">BS3655</strain>
    </source>
</reference>
<dbReference type="AlphaFoldDB" id="A0A1H4TKX0"/>
<dbReference type="GO" id="GO:0009279">
    <property type="term" value="C:cell outer membrane"/>
    <property type="evidence" value="ECO:0007669"/>
    <property type="project" value="UniProtKB-SubCell"/>
</dbReference>
<name>A0A1H4TKX0_9PSED</name>
<evidence type="ECO:0000256" key="9">
    <source>
        <dbReference type="RuleBase" id="RU003357"/>
    </source>
</evidence>
<evidence type="ECO:0000313" key="13">
    <source>
        <dbReference type="EMBL" id="SEC57057.1"/>
    </source>
</evidence>
<dbReference type="InterPro" id="IPR010100">
    <property type="entry name" value="TonB-dep_Cu_rcpt"/>
</dbReference>
<dbReference type="NCBIfam" id="TIGR01778">
    <property type="entry name" value="TonB-copper"/>
    <property type="match status" value="1"/>
</dbReference>
<dbReference type="InterPro" id="IPR012910">
    <property type="entry name" value="Plug_dom"/>
</dbReference>
<evidence type="ECO:0000256" key="3">
    <source>
        <dbReference type="ARBA" id="ARBA00022452"/>
    </source>
</evidence>
<keyword evidence="7 8" id="KW-0998">Cell outer membrane</keyword>
<feature type="domain" description="TonB-dependent receptor-like beta-barrel" evidence="11">
    <location>
        <begin position="223"/>
        <end position="663"/>
    </location>
</feature>
<evidence type="ECO:0000256" key="8">
    <source>
        <dbReference type="PROSITE-ProRule" id="PRU01360"/>
    </source>
</evidence>
<evidence type="ECO:0000256" key="10">
    <source>
        <dbReference type="SAM" id="MobiDB-lite"/>
    </source>
</evidence>
<keyword evidence="4 8" id="KW-0812">Transmembrane</keyword>
<feature type="domain" description="TonB-dependent receptor plug" evidence="12">
    <location>
        <begin position="71"/>
        <end position="169"/>
    </location>
</feature>
<dbReference type="InterPro" id="IPR037066">
    <property type="entry name" value="Plug_dom_sf"/>
</dbReference>
<comment type="similarity">
    <text evidence="8 9">Belongs to the TonB-dependent receptor family.</text>
</comment>
<evidence type="ECO:0000256" key="4">
    <source>
        <dbReference type="ARBA" id="ARBA00022692"/>
    </source>
</evidence>
<sequence>MSRFSADTRLSAAQASFALNESRVRFRHATALLCGALLTPMVLADEHAGHSEELSPTVITAIAPSSPLTIVTNPKDPRQPVPASDGGDYLKTIPGFALVRNGGTNGDPVLRGMFGSRLNILTNGGQLLGACPGRMDAPTSYISPETYDKLTVIKGPQTVLWGPGASAGTILFDREPESFGELGTRVNASVLAGSNGRFDKVVDAAAGGPLGYVRVIGNTAHADDYRDGNNDTVPSRYDKWNGDVAVGWTPDADTLLELTAGKGDGEARYAGRGMDGSQFLRESLGLRFEQSNIGDVLDKVEAQVYYNYADHVMDNYTLRTPSGTGMMAGPMASNVDRRTLGARIKATWRWADVQLISGIDAQTSEHRQRSAMGIDIYKELPRNKDADFHNYGVFSELTWYAADRDRLITGARLDRASAKDFRQTKGSGMMARPNPTADDTRADTLPSGFVRYEHDLADSPTTLYAGLGHTQRFPDYWELFSPKSGPAGSVNAFDSIKPEKTTQLDFGLQYKTEDLEAWASGYVGQVRDYILFNYTPTMMGTTSQAQNIDARIMGGELGAAYKLTSNWKADATLAYAWGKNSSDGNALPQMPPLDARFGLTYSEDNWSAGALWRVVAAQNRIDQNKGNVVGKDFDKTPGFGVFSLNGAYRINQNWKVSTGVDNLFGKAYAEHLNLAGNAGFGYPANDPQAIKEPGRTLWTKVDMSF</sequence>